<name>A0A1G9DC20_9ACTN</name>
<evidence type="ECO:0000313" key="3">
    <source>
        <dbReference type="Proteomes" id="UP000198683"/>
    </source>
</evidence>
<dbReference type="STRING" id="683260.SAMN05421874_10970"/>
<organism evidence="2 3">
    <name type="scientific">Nonomuraea maritima</name>
    <dbReference type="NCBI Taxonomy" id="683260"/>
    <lineage>
        <taxon>Bacteria</taxon>
        <taxon>Bacillati</taxon>
        <taxon>Actinomycetota</taxon>
        <taxon>Actinomycetes</taxon>
        <taxon>Streptosporangiales</taxon>
        <taxon>Streptosporangiaceae</taxon>
        <taxon>Nonomuraea</taxon>
    </lineage>
</organism>
<dbReference type="InterPro" id="IPR051082">
    <property type="entry name" value="Pentapeptide-BTB/POZ_domain"/>
</dbReference>
<dbReference type="AlphaFoldDB" id="A0A1G9DC20"/>
<reference evidence="2 3" key="1">
    <citation type="submission" date="2016-10" db="EMBL/GenBank/DDBJ databases">
        <authorList>
            <person name="de Groot N.N."/>
        </authorList>
    </citation>
    <scope>NUCLEOTIDE SEQUENCE [LARGE SCALE GENOMIC DNA]</scope>
    <source>
        <strain evidence="2 3">CGMCC 4.5681</strain>
    </source>
</reference>
<gene>
    <name evidence="2" type="ORF">SAMN05421874_10970</name>
</gene>
<dbReference type="Gene3D" id="2.160.20.80">
    <property type="entry name" value="E3 ubiquitin-protein ligase SopA"/>
    <property type="match status" value="1"/>
</dbReference>
<proteinExistence type="predicted"/>
<dbReference type="EMBL" id="FNFB01000009">
    <property type="protein sequence ID" value="SDK61438.1"/>
    <property type="molecule type" value="Genomic_DNA"/>
</dbReference>
<evidence type="ECO:0000256" key="1">
    <source>
        <dbReference type="SAM" id="MobiDB-lite"/>
    </source>
</evidence>
<dbReference type="Proteomes" id="UP000198683">
    <property type="component" value="Unassembled WGS sequence"/>
</dbReference>
<sequence length="296" mass="32067">MTADTMGERPLPTTDQRRLALLADCGSCFGLCCVALPFAASSDFAVDKDAGQPCRNLQDDFRCAIHARLRPSGFAGCTVYDCFGAGQKVSQVTFEGHSWRERPETARRMYAVFPVMRQLHELLWYLAEALTLEAAGEIRPALAEAFDRTEQLTRQSAESLEQLDVAAHRAEVNMLLLRTSELVRAGLGGTGRRGADLVGARLRGANLRGADLRGAYLIGADLRGADLRRADLIGADLRGADLSGADLSTAVFLTQFQVNSAGGDGATRLPAALTRPTHWADAPTAARRRPTGRRRR</sequence>
<evidence type="ECO:0000313" key="2">
    <source>
        <dbReference type="EMBL" id="SDK61438.1"/>
    </source>
</evidence>
<accession>A0A1G9DC20</accession>
<dbReference type="Pfam" id="PF00805">
    <property type="entry name" value="Pentapeptide"/>
    <property type="match status" value="1"/>
</dbReference>
<dbReference type="PANTHER" id="PTHR14136">
    <property type="entry name" value="BTB_POZ DOMAIN-CONTAINING PROTEIN KCTD9"/>
    <property type="match status" value="1"/>
</dbReference>
<dbReference type="SUPFAM" id="SSF141571">
    <property type="entry name" value="Pentapeptide repeat-like"/>
    <property type="match status" value="1"/>
</dbReference>
<keyword evidence="3" id="KW-1185">Reference proteome</keyword>
<dbReference type="PANTHER" id="PTHR14136:SF37">
    <property type="entry name" value="PENTAPEPTIDE REPEAT-CONTAINING PROTEIN"/>
    <property type="match status" value="1"/>
</dbReference>
<feature type="compositionally biased region" description="Basic residues" evidence="1">
    <location>
        <begin position="286"/>
        <end position="296"/>
    </location>
</feature>
<protein>
    <submittedName>
        <fullName evidence="2">Uncharacterized protein YjbI, contains pentapeptide repeats</fullName>
    </submittedName>
</protein>
<dbReference type="InterPro" id="IPR001646">
    <property type="entry name" value="5peptide_repeat"/>
</dbReference>
<feature type="region of interest" description="Disordered" evidence="1">
    <location>
        <begin position="276"/>
        <end position="296"/>
    </location>
</feature>